<dbReference type="SMART" id="SM00855">
    <property type="entry name" value="PGAM"/>
    <property type="match status" value="1"/>
</dbReference>
<sequence length="283" mass="32178">MYKYEHIPGFFHQDILAPLISGEAALEQSFGLLDESPQHWQLFKNKIAELDEKAEDGASYKVIWLGRHGQGFHNVAAAKYQALGTWENKWSFETTDGEITWGPDPVLTPLGESQARALSKAWLNASKNGIPLPTRWFVSPLQRTIQTCQITWGDVWEKVLSKGRDGAGVGVRAIEDLREKAWADTANHRRTKSEVSRDYPTVIFPESIPEEDMLWHPKVSEEDEHVRDRAKSWLGTVWEYDDTFVSCTAHGDIMRATFEVINHPLCPIETAELIPIVVKRTKI</sequence>
<dbReference type="InterPro" id="IPR029033">
    <property type="entry name" value="His_PPase_superfam"/>
</dbReference>
<name>A0A0F7SMA4_PHARH</name>
<dbReference type="GO" id="GO:0005737">
    <property type="term" value="C:cytoplasm"/>
    <property type="evidence" value="ECO:0007669"/>
    <property type="project" value="TreeGrafter"/>
</dbReference>
<organism evidence="1">
    <name type="scientific">Phaffia rhodozyma</name>
    <name type="common">Yeast</name>
    <name type="synonym">Xanthophyllomyces dendrorhous</name>
    <dbReference type="NCBI Taxonomy" id="264483"/>
    <lineage>
        <taxon>Eukaryota</taxon>
        <taxon>Fungi</taxon>
        <taxon>Dikarya</taxon>
        <taxon>Basidiomycota</taxon>
        <taxon>Agaricomycotina</taxon>
        <taxon>Tremellomycetes</taxon>
        <taxon>Cystofilobasidiales</taxon>
        <taxon>Mrakiaceae</taxon>
        <taxon>Phaffia</taxon>
    </lineage>
</organism>
<dbReference type="CDD" id="cd07067">
    <property type="entry name" value="HP_PGM_like"/>
    <property type="match status" value="1"/>
</dbReference>
<dbReference type="EMBL" id="LN483345">
    <property type="protein sequence ID" value="CDZ98609.1"/>
    <property type="molecule type" value="Genomic_DNA"/>
</dbReference>
<dbReference type="PANTHER" id="PTHR48100:SF1">
    <property type="entry name" value="HISTIDINE PHOSPHATASE FAMILY PROTEIN-RELATED"/>
    <property type="match status" value="1"/>
</dbReference>
<evidence type="ECO:0000313" key="1">
    <source>
        <dbReference type="EMBL" id="CDZ98609.1"/>
    </source>
</evidence>
<dbReference type="InterPro" id="IPR050275">
    <property type="entry name" value="PGM_Phosphatase"/>
</dbReference>
<dbReference type="InterPro" id="IPR013078">
    <property type="entry name" value="His_Pase_superF_clade-1"/>
</dbReference>
<proteinExistence type="predicted"/>
<dbReference type="SUPFAM" id="SSF53254">
    <property type="entry name" value="Phosphoglycerate mutase-like"/>
    <property type="match status" value="1"/>
</dbReference>
<dbReference type="GO" id="GO:0016791">
    <property type="term" value="F:phosphatase activity"/>
    <property type="evidence" value="ECO:0007669"/>
    <property type="project" value="TreeGrafter"/>
</dbReference>
<protein>
    <submittedName>
        <fullName evidence="1">Predicted phosphoglycerate mutase</fullName>
    </submittedName>
</protein>
<dbReference type="AlphaFoldDB" id="A0A0F7SMA4"/>
<dbReference type="Gene3D" id="3.40.50.1240">
    <property type="entry name" value="Phosphoglycerate mutase-like"/>
    <property type="match status" value="1"/>
</dbReference>
<reference evidence="1" key="1">
    <citation type="submission" date="2014-08" db="EMBL/GenBank/DDBJ databases">
        <authorList>
            <person name="Sharma Rahul"/>
            <person name="Thines Marco"/>
        </authorList>
    </citation>
    <scope>NUCLEOTIDE SEQUENCE</scope>
</reference>
<accession>A0A0F7SMA4</accession>
<dbReference type="PANTHER" id="PTHR48100">
    <property type="entry name" value="BROAD-SPECIFICITY PHOSPHATASE YOR283W-RELATED"/>
    <property type="match status" value="1"/>
</dbReference>
<dbReference type="Pfam" id="PF00300">
    <property type="entry name" value="His_Phos_1"/>
    <property type="match status" value="1"/>
</dbReference>